<dbReference type="EMBL" id="JAPHEH010000001">
    <property type="protein sequence ID" value="MDG4475797.1"/>
    <property type="molecule type" value="Genomic_DNA"/>
</dbReference>
<feature type="region of interest" description="Disordered" evidence="1">
    <location>
        <begin position="427"/>
        <end position="447"/>
    </location>
</feature>
<evidence type="ECO:0000256" key="2">
    <source>
        <dbReference type="SAM" id="Phobius"/>
    </source>
</evidence>
<gene>
    <name evidence="3" type="ORF">OLX77_06455</name>
</gene>
<feature type="transmembrane region" description="Helical" evidence="2">
    <location>
        <begin position="110"/>
        <end position="132"/>
    </location>
</feature>
<keyword evidence="2" id="KW-0472">Membrane</keyword>
<evidence type="ECO:0008006" key="5">
    <source>
        <dbReference type="Google" id="ProtNLM"/>
    </source>
</evidence>
<protein>
    <recommendedName>
        <fullName evidence="5">DUF676 domain-containing protein</fullName>
    </recommendedName>
</protein>
<reference evidence="3" key="1">
    <citation type="journal article" date="2022" name="bioRxiv">
        <title>Thiovibrio frasassiensisgen. nov., sp. nov., an autotrophic, elemental sulfur disproportionating bacterium isolated from sulfidic karst sediment, and proposal of Thiovibrionaceae fam. nov.</title>
        <authorList>
            <person name="Aronson H."/>
            <person name="Thomas C."/>
            <person name="Bhattacharyya M."/>
            <person name="Eckstein S."/>
            <person name="Jensen S."/>
            <person name="Barco R."/>
            <person name="Macalady J."/>
            <person name="Amend J."/>
        </authorList>
    </citation>
    <scope>NUCLEOTIDE SEQUENCE</scope>
    <source>
        <strain evidence="3">RS19-109</strain>
    </source>
</reference>
<accession>A0A9X4MFP4</accession>
<name>A0A9X4MFP4_9BACT</name>
<dbReference type="RefSeq" id="WP_307632772.1">
    <property type="nucleotide sequence ID" value="NZ_JAPHEH010000001.1"/>
</dbReference>
<proteinExistence type="predicted"/>
<keyword evidence="4" id="KW-1185">Reference proteome</keyword>
<dbReference type="Proteomes" id="UP001154240">
    <property type="component" value="Unassembled WGS sequence"/>
</dbReference>
<evidence type="ECO:0000313" key="3">
    <source>
        <dbReference type="EMBL" id="MDG4475797.1"/>
    </source>
</evidence>
<evidence type="ECO:0000313" key="4">
    <source>
        <dbReference type="Proteomes" id="UP001154240"/>
    </source>
</evidence>
<keyword evidence="2" id="KW-0812">Transmembrane</keyword>
<reference evidence="3" key="2">
    <citation type="submission" date="2022-10" db="EMBL/GenBank/DDBJ databases">
        <authorList>
            <person name="Aronson H.S."/>
        </authorList>
    </citation>
    <scope>NUCLEOTIDE SEQUENCE</scope>
    <source>
        <strain evidence="3">RS19-109</strain>
    </source>
</reference>
<feature type="transmembrane region" description="Helical" evidence="2">
    <location>
        <begin position="210"/>
        <end position="229"/>
    </location>
</feature>
<evidence type="ECO:0000256" key="1">
    <source>
        <dbReference type="SAM" id="MobiDB-lite"/>
    </source>
</evidence>
<sequence>MNRPKQAVVVIHGIGEQRPMETLRSFVEAVLPETLKSAQKKYRSKPDQMSESFELRCLQAPKDREAHRPITEFYEYYWAHHMRDSKYGSVFSWLGGLLLRRPWKIPRKLLPIYFVTYSGLLLAAAILIWGLFDQTSQSLMARFTVLYEKKQLYFALAVLVLQAIGSRFLLGYVADAARYLTPSPDNIDERNKIRAEGIKLLRALHKSEKYFRIIVVGHSLGSVIGYDMIRHLWMELRESHNPCPKKQPEALGFDGVAAQLQHGTPTVDSSEVEAFQQKQHELWREHREVGIPWLVTDFITVGSPLTHATLLMAEDPQSFEQRKIEFEFPCCPPASSEETHYQKNYESPEYSHPVSVRIPNHGAPFASTRWTNLFFPYRMGILGDLIGGPLAGSFGRGIRDVPVRSGHGGFLRKTLYSHVCYWKPPEEGAEKEEEHGPESNSLTALQAAMRLESLRSKEVWPEPTPLRPKGS</sequence>
<comment type="caution">
    <text evidence="3">The sequence shown here is derived from an EMBL/GenBank/DDBJ whole genome shotgun (WGS) entry which is preliminary data.</text>
</comment>
<feature type="transmembrane region" description="Helical" evidence="2">
    <location>
        <begin position="152"/>
        <end position="170"/>
    </location>
</feature>
<keyword evidence="2" id="KW-1133">Transmembrane helix</keyword>
<dbReference type="AlphaFoldDB" id="A0A9X4MFP4"/>
<feature type="compositionally biased region" description="Basic and acidic residues" evidence="1">
    <location>
        <begin position="427"/>
        <end position="437"/>
    </location>
</feature>
<organism evidence="3 4">
    <name type="scientific">Thiovibrio frasassiensis</name>
    <dbReference type="NCBI Taxonomy" id="2984131"/>
    <lineage>
        <taxon>Bacteria</taxon>
        <taxon>Pseudomonadati</taxon>
        <taxon>Thermodesulfobacteriota</taxon>
        <taxon>Desulfobulbia</taxon>
        <taxon>Desulfobulbales</taxon>
        <taxon>Thiovibrionaceae</taxon>
        <taxon>Thiovibrio</taxon>
    </lineage>
</organism>